<dbReference type="EMBL" id="CAKP01000113">
    <property type="protein sequence ID" value="CCJ34302.1"/>
    <property type="molecule type" value="Genomic_DNA"/>
</dbReference>
<gene>
    <name evidence="1" type="ORF">CAAU_2218</name>
</gene>
<dbReference type="eggNOG" id="ENOG502ZB6I">
    <property type="taxonomic scope" value="Bacteria"/>
</dbReference>
<dbReference type="AlphaFoldDB" id="I7J654"/>
<dbReference type="InterPro" id="IPR045941">
    <property type="entry name" value="DUF6361"/>
</dbReference>
<dbReference type="Proteomes" id="UP000007652">
    <property type="component" value="Unassembled WGS sequence"/>
</dbReference>
<organism evidence="1 2">
    <name type="scientific">Caloramator australicus RC3</name>
    <dbReference type="NCBI Taxonomy" id="857293"/>
    <lineage>
        <taxon>Bacteria</taxon>
        <taxon>Bacillati</taxon>
        <taxon>Bacillota</taxon>
        <taxon>Clostridia</taxon>
        <taxon>Eubacteriales</taxon>
        <taxon>Clostridiaceae</taxon>
        <taxon>Caloramator</taxon>
    </lineage>
</organism>
<accession>I7J654</accession>
<evidence type="ECO:0000313" key="2">
    <source>
        <dbReference type="Proteomes" id="UP000007652"/>
    </source>
</evidence>
<protein>
    <submittedName>
        <fullName evidence="1">Uncharacterized protein</fullName>
    </submittedName>
</protein>
<proteinExistence type="predicted"/>
<evidence type="ECO:0000313" key="1">
    <source>
        <dbReference type="EMBL" id="CCJ34302.1"/>
    </source>
</evidence>
<dbReference type="STRING" id="857293.CAAU_2218"/>
<dbReference type="OrthoDB" id="1825624at2"/>
<reference evidence="1 2" key="1">
    <citation type="journal article" date="2011" name="J. Bacteriol.">
        <title>Draft genome sequence of Caloramator australicus strain RC3T, a thermoanaerobe from the Great Artesian Basin of Australia.</title>
        <authorList>
            <person name="Ogg C.D."/>
            <person name="Patel B.K.C."/>
        </authorList>
    </citation>
    <scope>NUCLEOTIDE SEQUENCE [LARGE SCALE GENOMIC DNA]</scope>
    <source>
        <strain evidence="1 2">RC3</strain>
    </source>
</reference>
<dbReference type="Pfam" id="PF19888">
    <property type="entry name" value="DUF6361"/>
    <property type="match status" value="1"/>
</dbReference>
<dbReference type="RefSeq" id="WP_008909558.1">
    <property type="nucleotide sequence ID" value="NZ_CAKP01000113.1"/>
</dbReference>
<name>I7J654_9CLOT</name>
<sequence length="399" mass="46581">MPNFLIDWVDFSKEQRKRVLDVINLLTEPGAVDELGVGVIRDAFSDIFFPGTSTIQTRAKYFLITGYILKEIEKLNRMTPEKFIEKLHDEELSLIDVLKRSGETGVIGQESGKRLKRKPSDIYWNGIKTYGIFTDKKMSIYDYAKVICRLNERKEKTKSLGKKKNEDDEDADDKDAELTDGYIKFWNLPYFPDNWRENILINLTKEEAEFLKEAIIKSCSGTMLAYILKNEIKGILDIKSFDELEGIINLFPDDIKKDFFMARDFANFIYGAHIRYNVILSNGEDERVDDEWEIWKGNIKKFAEIDINSVIARCNVKNRRLVNFLYNLKDAMLNEDIEKLDKIIIEREKDLKGPKRAKLLNKENFIYKGWVGIDKLQYRFPNARRIIEDIFNGLGGEDV</sequence>
<comment type="caution">
    <text evidence="1">The sequence shown here is derived from an EMBL/GenBank/DDBJ whole genome shotgun (WGS) entry which is preliminary data.</text>
</comment>
<keyword evidence="2" id="KW-1185">Reference proteome</keyword>